<reference evidence="2 3" key="1">
    <citation type="submission" date="2018-11" db="EMBL/GenBank/DDBJ databases">
        <title>Species Designations Belie Phenotypic and Genotypic Heterogeneity in Oral Streptococci.</title>
        <authorList>
            <person name="Velsko I."/>
        </authorList>
    </citation>
    <scope>NUCLEOTIDE SEQUENCE [LARGE SCALE GENOMIC DNA]</scope>
    <source>
        <strain evidence="2 3">BCC15</strain>
    </source>
</reference>
<keyword evidence="1" id="KW-1133">Transmembrane helix</keyword>
<proteinExistence type="predicted"/>
<sequence>MDDQKEYEEFLEDEFSTSDYAEYYDEFYSGLDEQEIERTHRRRSNLFSRSRMYVDELRTEIYDEINGEIDLQKEYYQQRDNESLYYQQINRNRIFYHKLATAIVFGAVLIGILYLFLLIGR</sequence>
<dbReference type="RefSeq" id="WP_125448031.1">
    <property type="nucleotide sequence ID" value="NZ_RJNH01000013.1"/>
</dbReference>
<keyword evidence="1" id="KW-0472">Membrane</keyword>
<accession>A0A428B8E1</accession>
<gene>
    <name evidence="2" type="ORF">D8865_08905</name>
</gene>
<evidence type="ECO:0000256" key="1">
    <source>
        <dbReference type="SAM" id="Phobius"/>
    </source>
</evidence>
<evidence type="ECO:0000313" key="2">
    <source>
        <dbReference type="EMBL" id="RSI59580.1"/>
    </source>
</evidence>
<keyword evidence="1" id="KW-0812">Transmembrane</keyword>
<organism evidence="2 3">
    <name type="scientific">Streptococcus mitis</name>
    <dbReference type="NCBI Taxonomy" id="28037"/>
    <lineage>
        <taxon>Bacteria</taxon>
        <taxon>Bacillati</taxon>
        <taxon>Bacillota</taxon>
        <taxon>Bacilli</taxon>
        <taxon>Lactobacillales</taxon>
        <taxon>Streptococcaceae</taxon>
        <taxon>Streptococcus</taxon>
        <taxon>Streptococcus mitis group</taxon>
    </lineage>
</organism>
<dbReference type="EMBL" id="RJNH01000013">
    <property type="protein sequence ID" value="RSI59580.1"/>
    <property type="molecule type" value="Genomic_DNA"/>
</dbReference>
<dbReference type="AlphaFoldDB" id="A0A428B8E1"/>
<comment type="caution">
    <text evidence="2">The sequence shown here is derived from an EMBL/GenBank/DDBJ whole genome shotgun (WGS) entry which is preliminary data.</text>
</comment>
<name>A0A428B8E1_STRMT</name>
<feature type="transmembrane region" description="Helical" evidence="1">
    <location>
        <begin position="99"/>
        <end position="119"/>
    </location>
</feature>
<dbReference type="Proteomes" id="UP000278653">
    <property type="component" value="Unassembled WGS sequence"/>
</dbReference>
<protein>
    <submittedName>
        <fullName evidence="2">Uncharacterized protein</fullName>
    </submittedName>
</protein>
<evidence type="ECO:0000313" key="3">
    <source>
        <dbReference type="Proteomes" id="UP000278653"/>
    </source>
</evidence>